<evidence type="ECO:0000256" key="1">
    <source>
        <dbReference type="ARBA" id="ARBA00022801"/>
    </source>
</evidence>
<dbReference type="InterPro" id="IPR027417">
    <property type="entry name" value="P-loop_NTPase"/>
</dbReference>
<dbReference type="EMBL" id="JBAMMX010000001">
    <property type="protein sequence ID" value="KAK6946953.1"/>
    <property type="molecule type" value="Genomic_DNA"/>
</dbReference>
<dbReference type="GO" id="GO:0016787">
    <property type="term" value="F:hydrolase activity"/>
    <property type="evidence" value="ECO:0007669"/>
    <property type="project" value="UniProtKB-KW"/>
</dbReference>
<dbReference type="EMBL" id="JBAMMX010000001">
    <property type="protein sequence ID" value="KAK6946966.1"/>
    <property type="molecule type" value="Genomic_DNA"/>
</dbReference>
<dbReference type="InterPro" id="IPR025313">
    <property type="entry name" value="SPB4-like_CTE"/>
</dbReference>
<dbReference type="SUPFAM" id="SSF52540">
    <property type="entry name" value="P-loop containing nucleoside triphosphate hydrolases"/>
    <property type="match status" value="1"/>
</dbReference>
<evidence type="ECO:0000313" key="4">
    <source>
        <dbReference type="EMBL" id="KAK6946953.1"/>
    </source>
</evidence>
<reference evidence="5 6" key="1">
    <citation type="submission" date="2023-12" db="EMBL/GenBank/DDBJ databases">
        <title>A high-quality genome assembly for Dillenia turbinata (Dilleniales).</title>
        <authorList>
            <person name="Chanderbali A."/>
        </authorList>
    </citation>
    <scope>NUCLEOTIDE SEQUENCE [LARGE SCALE GENOMIC DNA]</scope>
    <source>
        <strain evidence="5">LSX21</strain>
        <tissue evidence="5">Leaf</tissue>
    </source>
</reference>
<keyword evidence="2" id="KW-0067">ATP-binding</keyword>
<protein>
    <recommendedName>
        <fullName evidence="3">ATP-dependent rRNA helicase SPB4-like C-terminal extension domain-containing protein</fullName>
    </recommendedName>
</protein>
<keyword evidence="2" id="KW-0347">Helicase</keyword>
<evidence type="ECO:0000313" key="6">
    <source>
        <dbReference type="Proteomes" id="UP001370490"/>
    </source>
</evidence>
<gene>
    <name evidence="4" type="ORF">RJ641_000426</name>
    <name evidence="5" type="ORF">RJ641_000439</name>
</gene>
<evidence type="ECO:0000256" key="2">
    <source>
        <dbReference type="ARBA" id="ARBA00022806"/>
    </source>
</evidence>
<dbReference type="Proteomes" id="UP001370490">
    <property type="component" value="Unassembled WGS sequence"/>
</dbReference>
<name>A0AAN8ZR27_9MAGN</name>
<dbReference type="Pfam" id="PF13959">
    <property type="entry name" value="CTE_SPB4"/>
    <property type="match status" value="1"/>
</dbReference>
<sequence>MESHLLDIFNHVRFVFEAFKKLHPGIPVKCLHGRMKQEKRMAIYSQFCEQRLFSFQLMLLQEGLILTRQLTGLSKLVDCPEDVAGYIRRVGCTAHYQSGERSVLFLTPSEIEMLEKLKAAKVPIKNIKNGAVSSLLAALLVEYLDMQQLAQRDFITYLKSIHLQKYKSIFDLTKLPIDEYFAS</sequence>
<evidence type="ECO:0000313" key="5">
    <source>
        <dbReference type="EMBL" id="KAK6946966.1"/>
    </source>
</evidence>
<accession>A0AAN8ZR27</accession>
<keyword evidence="2" id="KW-0547">Nucleotide-binding</keyword>
<evidence type="ECO:0000259" key="3">
    <source>
        <dbReference type="Pfam" id="PF13959"/>
    </source>
</evidence>
<dbReference type="Gene3D" id="3.40.50.300">
    <property type="entry name" value="P-loop containing nucleotide triphosphate hydrolases"/>
    <property type="match status" value="2"/>
</dbReference>
<organism evidence="5 6">
    <name type="scientific">Dillenia turbinata</name>
    <dbReference type="NCBI Taxonomy" id="194707"/>
    <lineage>
        <taxon>Eukaryota</taxon>
        <taxon>Viridiplantae</taxon>
        <taxon>Streptophyta</taxon>
        <taxon>Embryophyta</taxon>
        <taxon>Tracheophyta</taxon>
        <taxon>Spermatophyta</taxon>
        <taxon>Magnoliopsida</taxon>
        <taxon>eudicotyledons</taxon>
        <taxon>Gunneridae</taxon>
        <taxon>Pentapetalae</taxon>
        <taxon>Dilleniales</taxon>
        <taxon>Dilleniaceae</taxon>
        <taxon>Dillenia</taxon>
    </lineage>
</organism>
<feature type="domain" description="ATP-dependent rRNA helicase SPB4-like C-terminal extension" evidence="3">
    <location>
        <begin position="145"/>
        <end position="180"/>
    </location>
</feature>
<proteinExistence type="predicted"/>
<keyword evidence="6" id="KW-1185">Reference proteome</keyword>
<keyword evidence="1" id="KW-0378">Hydrolase</keyword>
<dbReference type="GO" id="GO:0004386">
    <property type="term" value="F:helicase activity"/>
    <property type="evidence" value="ECO:0007669"/>
    <property type="project" value="UniProtKB-KW"/>
</dbReference>
<dbReference type="AlphaFoldDB" id="A0AAN8ZR27"/>
<comment type="caution">
    <text evidence="5">The sequence shown here is derived from an EMBL/GenBank/DDBJ whole genome shotgun (WGS) entry which is preliminary data.</text>
</comment>